<evidence type="ECO:0000259" key="2">
    <source>
        <dbReference type="Pfam" id="PF00561"/>
    </source>
</evidence>
<dbReference type="PRINTS" id="PR00412">
    <property type="entry name" value="EPOXHYDRLASE"/>
</dbReference>
<sequence length="306" mass="33570">MSRAPHLFEGFSPLDRQTSRVRFAGVTGGEGPPLLLLHGYPESHATWHDVAPALAKRYTVVAPDLPGYGKSRVLDAGPWDKRAVGAELVAMMRSFGHDRFAVVGHDRGARVGYRLALDHPDRVSAYCSLAVVPTLDVWPAVDRQFAKGAFHWFLFLQPGDLPERMLAADPDAFLEATLNQMAGGIEKLHPAAVADYREAFREKSVRQAMIEDYRSAYDTDLDHDAADRAAGRKIACPVMVLWADERLVASGMETGVLTAADVWRRWAGDVSGFDIACGHLLPEQAPEAVIEKIAPFLEASLKRDTA</sequence>
<dbReference type="GO" id="GO:0016787">
    <property type="term" value="F:hydrolase activity"/>
    <property type="evidence" value="ECO:0007669"/>
    <property type="project" value="UniProtKB-KW"/>
</dbReference>
<organism evidence="3 4">
    <name type="scientific">Bradyrhizobium diversitatis</name>
    <dbReference type="NCBI Taxonomy" id="2755406"/>
    <lineage>
        <taxon>Bacteria</taxon>
        <taxon>Pseudomonadati</taxon>
        <taxon>Pseudomonadota</taxon>
        <taxon>Alphaproteobacteria</taxon>
        <taxon>Hyphomicrobiales</taxon>
        <taxon>Nitrobacteraceae</taxon>
        <taxon>Bradyrhizobium</taxon>
    </lineage>
</organism>
<dbReference type="Pfam" id="PF00561">
    <property type="entry name" value="Abhydrolase_1"/>
    <property type="match status" value="1"/>
</dbReference>
<feature type="domain" description="AB hydrolase-1" evidence="2">
    <location>
        <begin position="32"/>
        <end position="244"/>
    </location>
</feature>
<evidence type="ECO:0000313" key="4">
    <source>
        <dbReference type="Proteomes" id="UP001194539"/>
    </source>
</evidence>
<dbReference type="Gene3D" id="3.40.50.1820">
    <property type="entry name" value="alpha/beta hydrolase"/>
    <property type="match status" value="1"/>
</dbReference>
<dbReference type="InterPro" id="IPR000639">
    <property type="entry name" value="Epox_hydrolase-like"/>
</dbReference>
<dbReference type="SUPFAM" id="SSF53474">
    <property type="entry name" value="alpha/beta-Hydrolases"/>
    <property type="match status" value="1"/>
</dbReference>
<evidence type="ECO:0000313" key="3">
    <source>
        <dbReference type="EMBL" id="MBH5387855.1"/>
    </source>
</evidence>
<comment type="caution">
    <text evidence="3">The sequence shown here is derived from an EMBL/GenBank/DDBJ whole genome shotgun (WGS) entry which is preliminary data.</text>
</comment>
<dbReference type="InterPro" id="IPR029058">
    <property type="entry name" value="AB_hydrolase_fold"/>
</dbReference>
<dbReference type="Proteomes" id="UP001194539">
    <property type="component" value="Unassembled WGS sequence"/>
</dbReference>
<dbReference type="EMBL" id="JACEGD010000013">
    <property type="protein sequence ID" value="MBH5387855.1"/>
    <property type="molecule type" value="Genomic_DNA"/>
</dbReference>
<dbReference type="PRINTS" id="PR00111">
    <property type="entry name" value="ABHYDROLASE"/>
</dbReference>
<gene>
    <name evidence="3" type="ORF">H1B27_16455</name>
</gene>
<keyword evidence="4" id="KW-1185">Reference proteome</keyword>
<accession>A0ABS0P428</accession>
<dbReference type="InterPro" id="IPR000073">
    <property type="entry name" value="AB_hydrolase_1"/>
</dbReference>
<name>A0ABS0P428_9BRAD</name>
<reference evidence="3 4" key="1">
    <citation type="submission" date="2020-07" db="EMBL/GenBank/DDBJ databases">
        <title>Bradyrhizobium diversity isolated from nodules of indigenous legumes of Western Australia.</title>
        <authorList>
            <person name="Klepa M.S."/>
        </authorList>
    </citation>
    <scope>NUCLEOTIDE SEQUENCE [LARGE SCALE GENOMIC DNA]</scope>
    <source>
        <strain evidence="3 4">CNPSo 4019</strain>
    </source>
</reference>
<keyword evidence="1 3" id="KW-0378">Hydrolase</keyword>
<protein>
    <submittedName>
        <fullName evidence="3">Alpha/beta hydrolase</fullName>
    </submittedName>
</protein>
<proteinExistence type="predicted"/>
<dbReference type="PANTHER" id="PTHR43329">
    <property type="entry name" value="EPOXIDE HYDROLASE"/>
    <property type="match status" value="1"/>
</dbReference>
<evidence type="ECO:0000256" key="1">
    <source>
        <dbReference type="ARBA" id="ARBA00022801"/>
    </source>
</evidence>